<dbReference type="InterPro" id="IPR013655">
    <property type="entry name" value="PAS_fold_3"/>
</dbReference>
<sequence>MSPAPGGVTESDHSGLLRLSAELNHAKSISESAAVVVEIFNIEFDAPLSAVWQYDKKTELLEPVVQSEPAQGIIGELPTLPPPSLAGRAYDEQQTKHIRNVPQADSVHNPDTTIQSEIIVPIPEFGVVTIGMTDVDAFSDSDARLAELAASNLEAAVNRIRREQQSKTEHEWRQILFEGSRDAILVSDTDGSIIEVNTAACTLSGYDRSEIRNQRLEKFLFDGDSEAYQSYQQRVLNDESLSDDISISCAEGDSVAVSYSSRRVEVNNSVYVHTTVRDISEKHARREQLASLESAIDEANDGVAIIEDGKYTYVDETHLEFYGYDDKEQLLGENLQVIYDDPAKIKRIESDILPTLRAEGYWRGIIAGSNGEHDFPSELSLTRIDESRIICIVRDVTEKHRRVQELRQSERRFKSVFEDPQLLVGLTDTDGTVIDINQRALTYVSADYATICGKDLWKTEFWNHDEELVTSIREWVARAADGEYITYESEIPDEAGDTRYLSGTVRPVTDVDGVVQSLLITAYDVTQSERRQQELESFQQAIEQANDGVAILGDDGYDYVDQTHADMYGFESPADLLGESWHRLYDEEEAERLRSEAFESLESTGYWRGEVTGTRPDGSSFPAEISLTAVEHGSVVCTVRDETERKKQKRNLQRERQQFELLTESIDEYAFIVLDKNGTITSWNDGAKDLFGYSPETAVGMSATALHPDSERQENVIQRLLTQASIQGESAHEGQRVCEDGSTFYADVRCTPVKTDDESFLGYGLIVHNLTEKRRQQQRTERFVEESVDVVTIVDEDGTLSYVSAASERVLGYDSDTLSGTNIFDYVHVDEQEAVMNEFVNVIENPAQTSECEFRFHAPDDTWLTVNARARNYTDDESVGGVLIYIRDISQIKKRARRFEAIFNQQYQVSGLLDTDGTILRLNNALSSAETEIADDSQIVQFSDLPLWTHSDELVETIQQSINRAADGKSVQQTLEAMSANGLRLLDLSVRPITNSDGDITLLVVEARDITTQERKRRHLQVLQRVIRHNIRNDITKLRGFLDLTIGADDHESRQTHGSNIHEVLDNWEMITEKTQQIQKLIQKQGTGTEFIDAKSGLDGIVERLKSSKAHSSVCLETTETVSVDMPNVVLVAVDELVQDFTRGVDNTSVDTDTAININVELVISEADWVTIRVTADRLISNIKSAVLESGEETQLEHAKGLSLWLVNVVIMQAGGSIAVERTDNNTIVTIRIPTRSRRKQAGAITLS</sequence>
<evidence type="ECO:0000259" key="2">
    <source>
        <dbReference type="PROSITE" id="PS50113"/>
    </source>
</evidence>
<dbReference type="PROSITE" id="PS50113">
    <property type="entry name" value="PAC"/>
    <property type="match status" value="3"/>
</dbReference>
<organism evidence="3 4">
    <name type="scientific">Haloquadratum walsbyi J07HQW2</name>
    <dbReference type="NCBI Taxonomy" id="1238425"/>
    <lineage>
        <taxon>Archaea</taxon>
        <taxon>Methanobacteriati</taxon>
        <taxon>Methanobacteriota</taxon>
        <taxon>Stenosarchaea group</taxon>
        <taxon>Halobacteria</taxon>
        <taxon>Halobacteriales</taxon>
        <taxon>Haloferacaceae</taxon>
        <taxon>Haloquadratum</taxon>
    </lineage>
</organism>
<protein>
    <submittedName>
        <fullName evidence="3">PAS sensor histidine kinase</fullName>
    </submittedName>
</protein>
<evidence type="ECO:0000259" key="1">
    <source>
        <dbReference type="PROSITE" id="PS50112"/>
    </source>
</evidence>
<dbReference type="Pfam" id="PF13188">
    <property type="entry name" value="PAS_8"/>
    <property type="match status" value="1"/>
</dbReference>
<name>U1ND15_9EURY</name>
<dbReference type="SUPFAM" id="SSF55785">
    <property type="entry name" value="PYP-like sensor domain (PAS domain)"/>
    <property type="match status" value="7"/>
</dbReference>
<dbReference type="InterPro" id="IPR003018">
    <property type="entry name" value="GAF"/>
</dbReference>
<dbReference type="InterPro" id="IPR052155">
    <property type="entry name" value="Biofilm_reg_signaling"/>
</dbReference>
<dbReference type="InterPro" id="IPR000700">
    <property type="entry name" value="PAS-assoc_C"/>
</dbReference>
<dbReference type="eggNOG" id="arCOG02360">
    <property type="taxonomic scope" value="Archaea"/>
</dbReference>
<feature type="domain" description="PAS" evidence="1">
    <location>
        <begin position="169"/>
        <end position="239"/>
    </location>
</feature>
<dbReference type="Pfam" id="PF08448">
    <property type="entry name" value="PAS_4"/>
    <property type="match status" value="2"/>
</dbReference>
<gene>
    <name evidence="3" type="ORF">J07HQW2_01029</name>
</gene>
<dbReference type="PANTHER" id="PTHR44757">
    <property type="entry name" value="DIGUANYLATE CYCLASE DGCP"/>
    <property type="match status" value="1"/>
</dbReference>
<feature type="domain" description="PAC" evidence="2">
    <location>
        <begin position="730"/>
        <end position="782"/>
    </location>
</feature>
<dbReference type="InterPro" id="IPR013656">
    <property type="entry name" value="PAS_4"/>
</dbReference>
<dbReference type="InterPro" id="IPR000014">
    <property type="entry name" value="PAS"/>
</dbReference>
<keyword evidence="3" id="KW-0418">Kinase</keyword>
<dbReference type="Proteomes" id="UP000030710">
    <property type="component" value="Unassembled WGS sequence"/>
</dbReference>
<dbReference type="SMART" id="SM00091">
    <property type="entry name" value="PAS"/>
    <property type="match status" value="7"/>
</dbReference>
<dbReference type="SUPFAM" id="SSF55781">
    <property type="entry name" value="GAF domain-like"/>
    <property type="match status" value="1"/>
</dbReference>
<dbReference type="InterPro" id="IPR001610">
    <property type="entry name" value="PAC"/>
</dbReference>
<reference evidence="3 4" key="1">
    <citation type="journal article" date="2013" name="PLoS ONE">
        <title>Assembly-driven community genomics of a hypersaline microbial ecosystem.</title>
        <authorList>
            <person name="Podell S."/>
            <person name="Ugalde J.A."/>
            <person name="Narasingarao P."/>
            <person name="Banfield J.F."/>
            <person name="Heidelberg K.B."/>
            <person name="Allen E.E."/>
        </authorList>
    </citation>
    <scope>NUCLEOTIDE SEQUENCE [LARGE SCALE GENOMIC DNA]</scope>
    <source>
        <strain evidence="4">J07HQW2</strain>
    </source>
</reference>
<dbReference type="EMBL" id="KE356561">
    <property type="protein sequence ID" value="ERG94593.1"/>
    <property type="molecule type" value="Genomic_DNA"/>
</dbReference>
<dbReference type="SMART" id="SM00086">
    <property type="entry name" value="PAC"/>
    <property type="match status" value="5"/>
</dbReference>
<keyword evidence="3" id="KW-0808">Transferase</keyword>
<dbReference type="PANTHER" id="PTHR44757:SF2">
    <property type="entry name" value="BIOFILM ARCHITECTURE MAINTENANCE PROTEIN MBAA"/>
    <property type="match status" value="1"/>
</dbReference>
<dbReference type="Pfam" id="PF13426">
    <property type="entry name" value="PAS_9"/>
    <property type="match status" value="3"/>
</dbReference>
<evidence type="ECO:0000313" key="3">
    <source>
        <dbReference type="EMBL" id="ERG94593.1"/>
    </source>
</evidence>
<evidence type="ECO:0000313" key="4">
    <source>
        <dbReference type="Proteomes" id="UP000030710"/>
    </source>
</evidence>
<feature type="domain" description="PAC" evidence="2">
    <location>
        <begin position="485"/>
        <end position="537"/>
    </location>
</feature>
<dbReference type="RefSeq" id="WP_021054084.1">
    <property type="nucleotide sequence ID" value="NZ_KE356561.1"/>
</dbReference>
<feature type="domain" description="PAC" evidence="2">
    <location>
        <begin position="969"/>
        <end position="1022"/>
    </location>
</feature>
<dbReference type="GO" id="GO:0016301">
    <property type="term" value="F:kinase activity"/>
    <property type="evidence" value="ECO:0007669"/>
    <property type="project" value="UniProtKB-KW"/>
</dbReference>
<dbReference type="NCBIfam" id="TIGR00229">
    <property type="entry name" value="sensory_box"/>
    <property type="match status" value="6"/>
</dbReference>
<proteinExistence type="predicted"/>
<dbReference type="InterPro" id="IPR029016">
    <property type="entry name" value="GAF-like_dom_sf"/>
</dbReference>
<dbReference type="eggNOG" id="arCOG02330">
    <property type="taxonomic scope" value="Archaea"/>
</dbReference>
<dbReference type="CDD" id="cd00130">
    <property type="entry name" value="PAS"/>
    <property type="match status" value="4"/>
</dbReference>
<dbReference type="AlphaFoldDB" id="U1ND15"/>
<dbReference type="Gene3D" id="3.30.450.40">
    <property type="match status" value="1"/>
</dbReference>
<dbReference type="Pfam" id="PF08447">
    <property type="entry name" value="PAS_3"/>
    <property type="match status" value="1"/>
</dbReference>
<feature type="domain" description="PAS" evidence="1">
    <location>
        <begin position="658"/>
        <end position="710"/>
    </location>
</feature>
<dbReference type="Pfam" id="PF13185">
    <property type="entry name" value="GAF_2"/>
    <property type="match status" value="1"/>
</dbReference>
<dbReference type="Gene3D" id="3.30.450.20">
    <property type="entry name" value="PAS domain"/>
    <property type="match status" value="7"/>
</dbReference>
<dbReference type="InterPro" id="IPR035965">
    <property type="entry name" value="PAS-like_dom_sf"/>
</dbReference>
<dbReference type="STRING" id="1238425.J07HQW2_01029"/>
<dbReference type="eggNOG" id="arCOG02334">
    <property type="taxonomic scope" value="Archaea"/>
</dbReference>
<accession>U1ND15</accession>
<dbReference type="PROSITE" id="PS50112">
    <property type="entry name" value="PAS"/>
    <property type="match status" value="3"/>
</dbReference>
<dbReference type="HOGENOM" id="CLU_266157_0_0_2"/>
<feature type="domain" description="PAS" evidence="1">
    <location>
        <begin position="776"/>
        <end position="846"/>
    </location>
</feature>